<organism evidence="2 3">
    <name type="scientific">Ephemerocybe angulata</name>
    <dbReference type="NCBI Taxonomy" id="980116"/>
    <lineage>
        <taxon>Eukaryota</taxon>
        <taxon>Fungi</taxon>
        <taxon>Dikarya</taxon>
        <taxon>Basidiomycota</taxon>
        <taxon>Agaricomycotina</taxon>
        <taxon>Agaricomycetes</taxon>
        <taxon>Agaricomycetidae</taxon>
        <taxon>Agaricales</taxon>
        <taxon>Agaricineae</taxon>
        <taxon>Psathyrellaceae</taxon>
        <taxon>Ephemerocybe</taxon>
    </lineage>
</organism>
<sequence length="1172" mass="132670">MQNDEELAVNVSNSTERQPETFVNLGQPPERHLEAEEPASLRTPSFPPPMCDDELDIWTNFEAGNFKIEMDDPEQARKKDMLAFERRVKEFNLWAGLDESLMHGGEAVDDIEIAEMYRDEEDDAEDLKDILEAAGLMPSDPNLLADLVHRESGLLPTGEPNTVPGWSPYPSKLHFLLDALDNMPRLRVSKGLMNVILWLLREVGVKDVPTASMFRKMQVSLRNNKGVKTVHWTSPKGNAYSFNNPVDIIGNDWRNPQVRPHIRRYPVLVKDGVVSEVWHGQKWQRDLDRHALSPMFDAGKRHYYIDEPARLADGELVIPVRWFEDEDREVWFEAWNIVWDESQAVATIVDDKVALLRATELRENMLDLVDRGELPDWSNTTIFAGHASRMPNPDRALADGEPLYTSFIDIFGDDVSGNRSKSWNKHWNIYMAHRNLPRQMLHQESHTHFISTSPHASVTEQFQGVKDVIESTHKNPIRVYDPLTNQHMRFKLQCFCEPGDNPAQSEASGHIGSSGNFPCRKCTVGGTKEGKTTNEGFEAFFQPGVPRSIDRTMAGVKEQIKVACNGVAAAVSKMQTETGVKDSYTQFWIEQLINWSRERQKRGDGRGLEVIQDELMSFVDAHPEAVYNPFLTLKYSDVTQDTPVEILHTILLGVVKYSWHGTHTTWKDTQKQLYAPRLQSTNTAGLSIPAIRAGYIMQYANSLIGRQFRILVQTNTFHVYDLLSSDKYQLVKSTGTLAALLWIPEIWNMEQYLSDVEVAVGNVLDSAALIDPSKITAKIKYHLLTHAVSDIKRFGPLIGVATECYESFNIIFRHCSILSNHLAPSRDIAYQLAKQETFKHVMTGGWWEEDHGQPQQAGPDLQRFVGKCEMLRRIFNLSGSKSNLSVGETTLAPIPQDKSEPSKRNTVRPTYRRRETEARDAIAYNIDLEDDDILWYKCKSVVAASGDECRIGSWVFARGINGRDSTAGIQIGRIVDILRTEHGKVTLTVVECFQVSRDLHPVFDMPILSKPFDEDSRIAIAAVQDYKDILFDFNVQHDCYTAKCAATGKRALKQERIDSGKIEEFIEHQPISRYVINTHAFHNAHRLRSVPTLREHLRPKPLYADREQHHREAVASLRSSRAAAAEEDESVPAPSLQPAKKKRKRAAAVAPQAAAQFLSSFPPSLGTQLNGM</sequence>
<feature type="region of interest" description="Disordered" evidence="1">
    <location>
        <begin position="887"/>
        <end position="912"/>
    </location>
</feature>
<evidence type="ECO:0000256" key="1">
    <source>
        <dbReference type="SAM" id="MobiDB-lite"/>
    </source>
</evidence>
<proteinExistence type="predicted"/>
<protein>
    <submittedName>
        <fullName evidence="2">Uncharacterized protein</fullName>
    </submittedName>
</protein>
<dbReference type="Proteomes" id="UP000521943">
    <property type="component" value="Unassembled WGS sequence"/>
</dbReference>
<keyword evidence="3" id="KW-1185">Reference proteome</keyword>
<accession>A0A8H6HDD9</accession>
<feature type="region of interest" description="Disordered" evidence="1">
    <location>
        <begin position="1"/>
        <end position="48"/>
    </location>
</feature>
<dbReference type="PANTHER" id="PTHR31912:SF34">
    <property type="entry name" value="NOTOCHORD-RELATED PROTEIN"/>
    <property type="match status" value="1"/>
</dbReference>
<evidence type="ECO:0000313" key="2">
    <source>
        <dbReference type="EMBL" id="KAF6744824.1"/>
    </source>
</evidence>
<name>A0A8H6HDD9_9AGAR</name>
<dbReference type="AlphaFoldDB" id="A0A8H6HDD9"/>
<evidence type="ECO:0000313" key="3">
    <source>
        <dbReference type="Proteomes" id="UP000521943"/>
    </source>
</evidence>
<gene>
    <name evidence="2" type="ORF">DFP72DRAFT_1176592</name>
</gene>
<feature type="region of interest" description="Disordered" evidence="1">
    <location>
        <begin position="1118"/>
        <end position="1148"/>
    </location>
</feature>
<dbReference type="PANTHER" id="PTHR31912">
    <property type="entry name" value="IP13529P"/>
    <property type="match status" value="1"/>
</dbReference>
<dbReference type="OrthoDB" id="2506088at2759"/>
<dbReference type="EMBL" id="JACGCI010000113">
    <property type="protein sequence ID" value="KAF6744824.1"/>
    <property type="molecule type" value="Genomic_DNA"/>
</dbReference>
<reference evidence="2 3" key="1">
    <citation type="submission" date="2020-07" db="EMBL/GenBank/DDBJ databases">
        <title>Comparative genomics of pyrophilous fungi reveals a link between fire events and developmental genes.</title>
        <authorList>
            <consortium name="DOE Joint Genome Institute"/>
            <person name="Steindorff A.S."/>
            <person name="Carver A."/>
            <person name="Calhoun S."/>
            <person name="Stillman K."/>
            <person name="Liu H."/>
            <person name="Lipzen A."/>
            <person name="Pangilinan J."/>
            <person name="Labutti K."/>
            <person name="Bruns T.D."/>
            <person name="Grigoriev I.V."/>
        </authorList>
    </citation>
    <scope>NUCLEOTIDE SEQUENCE [LARGE SCALE GENOMIC DNA]</scope>
    <source>
        <strain evidence="2 3">CBS 144469</strain>
    </source>
</reference>
<comment type="caution">
    <text evidence="2">The sequence shown here is derived from an EMBL/GenBank/DDBJ whole genome shotgun (WGS) entry which is preliminary data.</text>
</comment>